<feature type="chain" id="PRO_5001949224" evidence="7">
    <location>
        <begin position="30"/>
        <end position="488"/>
    </location>
</feature>
<evidence type="ECO:0000256" key="3">
    <source>
        <dbReference type="ARBA" id="ARBA00022729"/>
    </source>
</evidence>
<dbReference type="GO" id="GO:0000166">
    <property type="term" value="F:nucleotide binding"/>
    <property type="evidence" value="ECO:0007669"/>
    <property type="project" value="InterPro"/>
</dbReference>
<comment type="similarity">
    <text evidence="2">Belongs to the Gfo/Idh/MocA family. Glycosyl hydrolase 109 subfamily.</text>
</comment>
<dbReference type="Pfam" id="PF21252">
    <property type="entry name" value="Glyco_hydro_109_C"/>
    <property type="match status" value="1"/>
</dbReference>
<evidence type="ECO:0000256" key="2">
    <source>
        <dbReference type="ARBA" id="ARBA00009329"/>
    </source>
</evidence>
<protein>
    <submittedName>
        <fullName evidence="10">Alpha-N-acetylgalactosaminidase</fullName>
        <ecNumber evidence="10">3.2.1.49</ecNumber>
    </submittedName>
</protein>
<dbReference type="PANTHER" id="PTHR43818:SF1">
    <property type="entry name" value="GLYCOSYL HYDROLASE FAMILY 109 PROTEIN"/>
    <property type="match status" value="1"/>
</dbReference>
<dbReference type="SUPFAM" id="SSF51735">
    <property type="entry name" value="NAD(P)-binding Rossmann-fold domains"/>
    <property type="match status" value="1"/>
</dbReference>
<evidence type="ECO:0000313" key="10">
    <source>
        <dbReference type="EMBL" id="KGJ94974.1"/>
    </source>
</evidence>
<gene>
    <name evidence="10" type="ORF">GAB14E_2208</name>
</gene>
<dbReference type="InterPro" id="IPR000683">
    <property type="entry name" value="Gfo/Idh/MocA-like_OxRdtase_N"/>
</dbReference>
<dbReference type="PROSITE" id="PS51318">
    <property type="entry name" value="TAT"/>
    <property type="match status" value="1"/>
</dbReference>
<evidence type="ECO:0000256" key="4">
    <source>
        <dbReference type="ARBA" id="ARBA00022801"/>
    </source>
</evidence>
<dbReference type="RefSeq" id="WP_033081866.1">
    <property type="nucleotide sequence ID" value="NZ_JQEC01000016.1"/>
</dbReference>
<evidence type="ECO:0000259" key="9">
    <source>
        <dbReference type="Pfam" id="PF21252"/>
    </source>
</evidence>
<evidence type="ECO:0000256" key="7">
    <source>
        <dbReference type="SAM" id="SignalP"/>
    </source>
</evidence>
<dbReference type="PATRIC" id="fig|28229.3.peg.1829"/>
<evidence type="ECO:0000256" key="6">
    <source>
        <dbReference type="ARBA" id="ARBA00023295"/>
    </source>
</evidence>
<dbReference type="GO" id="GO:0008456">
    <property type="term" value="F:alpha-N-acetylgalactosaminidase activity"/>
    <property type="evidence" value="ECO:0007669"/>
    <property type="project" value="UniProtKB-EC"/>
</dbReference>
<dbReference type="Pfam" id="PF01408">
    <property type="entry name" value="GFO_IDH_MocA"/>
    <property type="match status" value="1"/>
</dbReference>
<dbReference type="Proteomes" id="UP000029868">
    <property type="component" value="Unassembled WGS sequence"/>
</dbReference>
<dbReference type="EC" id="3.2.1.49" evidence="10"/>
<dbReference type="EMBL" id="JQEC01000016">
    <property type="protein sequence ID" value="KGJ94974.1"/>
    <property type="molecule type" value="Genomic_DNA"/>
</dbReference>
<comment type="caution">
    <text evidence="10">The sequence shown here is derived from an EMBL/GenBank/DDBJ whole genome shotgun (WGS) entry which is preliminary data.</text>
</comment>
<keyword evidence="3 7" id="KW-0732">Signal</keyword>
<evidence type="ECO:0000313" key="11">
    <source>
        <dbReference type="Proteomes" id="UP000029868"/>
    </source>
</evidence>
<keyword evidence="6 10" id="KW-0326">Glycosidase</keyword>
<comment type="cofactor">
    <cofactor evidence="1">
        <name>NAD(+)</name>
        <dbReference type="ChEBI" id="CHEBI:57540"/>
    </cofactor>
</comment>
<dbReference type="InterPro" id="IPR050463">
    <property type="entry name" value="Gfo/Idh/MocA_oxidrdct_glycsds"/>
</dbReference>
<dbReference type="InterPro" id="IPR006311">
    <property type="entry name" value="TAT_signal"/>
</dbReference>
<organism evidence="10 11">
    <name type="scientific">Colwellia psychrerythraea</name>
    <name type="common">Vibrio psychroerythus</name>
    <dbReference type="NCBI Taxonomy" id="28229"/>
    <lineage>
        <taxon>Bacteria</taxon>
        <taxon>Pseudomonadati</taxon>
        <taxon>Pseudomonadota</taxon>
        <taxon>Gammaproteobacteria</taxon>
        <taxon>Alteromonadales</taxon>
        <taxon>Colwelliaceae</taxon>
        <taxon>Colwellia</taxon>
    </lineage>
</organism>
<dbReference type="InterPro" id="IPR036291">
    <property type="entry name" value="NAD(P)-bd_dom_sf"/>
</dbReference>
<evidence type="ECO:0000256" key="1">
    <source>
        <dbReference type="ARBA" id="ARBA00001911"/>
    </source>
</evidence>
<dbReference type="Gene3D" id="3.40.50.720">
    <property type="entry name" value="NAD(P)-binding Rossmann-like Domain"/>
    <property type="match status" value="1"/>
</dbReference>
<feature type="signal peptide" evidence="7">
    <location>
        <begin position="1"/>
        <end position="29"/>
    </location>
</feature>
<keyword evidence="4 10" id="KW-0378">Hydrolase</keyword>
<keyword evidence="5" id="KW-0520">NAD</keyword>
<dbReference type="Gene3D" id="3.30.360.10">
    <property type="entry name" value="Dihydrodipicolinate Reductase, domain 2"/>
    <property type="match status" value="1"/>
</dbReference>
<dbReference type="PROSITE" id="PS51257">
    <property type="entry name" value="PROKAR_LIPOPROTEIN"/>
    <property type="match status" value="1"/>
</dbReference>
<evidence type="ECO:0000256" key="5">
    <source>
        <dbReference type="ARBA" id="ARBA00023027"/>
    </source>
</evidence>
<feature type="domain" description="Gfo/Idh/MocA-like oxidoreductase N-terminal" evidence="8">
    <location>
        <begin position="57"/>
        <end position="183"/>
    </location>
</feature>
<dbReference type="OrthoDB" id="9792935at2"/>
<dbReference type="PANTHER" id="PTHR43818">
    <property type="entry name" value="BCDNA.GH03377"/>
    <property type="match status" value="1"/>
</dbReference>
<feature type="domain" description="Glycosyl hydrolase 109 C-terminal" evidence="9">
    <location>
        <begin position="194"/>
        <end position="354"/>
    </location>
</feature>
<name>A0A099KW61_COLPS</name>
<evidence type="ECO:0000259" key="8">
    <source>
        <dbReference type="Pfam" id="PF01408"/>
    </source>
</evidence>
<dbReference type="AlphaFoldDB" id="A0A099KW61"/>
<accession>A0A099KW61</accession>
<reference evidence="10 11" key="1">
    <citation type="submission" date="2014-08" db="EMBL/GenBank/DDBJ databases">
        <title>Genomic and Phenotypic Diversity of Colwellia psychrerythraea strains from Disparate Marine Basins.</title>
        <authorList>
            <person name="Techtmann S.M."/>
            <person name="Stelling S.C."/>
            <person name="Utturkar S.M."/>
            <person name="Alshibli N."/>
            <person name="Harris A."/>
            <person name="Brown S.D."/>
            <person name="Hazen T.C."/>
        </authorList>
    </citation>
    <scope>NUCLEOTIDE SEQUENCE [LARGE SCALE GENOMIC DNA]</scope>
    <source>
        <strain evidence="10 11">GAB14E</strain>
    </source>
</reference>
<proteinExistence type="inferred from homology"/>
<dbReference type="InterPro" id="IPR049303">
    <property type="entry name" value="Glyco_hydro_109_C"/>
</dbReference>
<sequence length="488" mass="54557">MSQDRRQFLKSVAVITAAGVATSVTTACASSAASTVGSPISQGKSVMGLVVPRMDVVRIGFIGVGERGSGHVKHYCHIDGVEIKAICDTNERVLNESIATVVNNGFAKPDSYTGSESAYKKMLERNDIDIVIISTPWRWHTPMCVETMESGKHAFVEVPAATTIEECWQLVDTAERTQKNCMMMENVCYGRDELMVLNMVRQGLFGDLLHGEAAYIHELRWQMKEITEKTGSWRTAWHAKTNGNLYPTHGLGPVAQYMNINRGDRFDYLTSTSSPALGRQAYAAKEFSAGHQRNQLNYIAGDMNTSIIKTIKGRSIMVQHDTTSPRPYSRHNYIQGTNGTFAGFPNRIALENVPKNIKAQYQQQYELAVKQWQKNGQSGRKPSHASFHRWDHDMAKWQADYDHPLWLQMGAEAERNGGHGGMDFLMLWRMVYCLRNGQPLDQDVYDAAAWSVITPLSAQSVADRSNSKDIPDFTRGIWQQAKPLGIVS</sequence>